<dbReference type="GO" id="GO:0000049">
    <property type="term" value="F:tRNA binding"/>
    <property type="evidence" value="ECO:0007669"/>
    <property type="project" value="InterPro"/>
</dbReference>
<dbReference type="Pfam" id="PF00825">
    <property type="entry name" value="Ribonuclease_P"/>
    <property type="match status" value="1"/>
</dbReference>
<dbReference type="GO" id="GO:0030677">
    <property type="term" value="C:ribonuclease P complex"/>
    <property type="evidence" value="ECO:0007669"/>
    <property type="project" value="TreeGrafter"/>
</dbReference>
<dbReference type="PANTHER" id="PTHR33992">
    <property type="entry name" value="RIBONUCLEASE P PROTEIN COMPONENT"/>
    <property type="match status" value="1"/>
</dbReference>
<dbReference type="PANTHER" id="PTHR33992:SF1">
    <property type="entry name" value="RIBONUCLEASE P PROTEIN COMPONENT"/>
    <property type="match status" value="1"/>
</dbReference>
<evidence type="ECO:0000256" key="6">
    <source>
        <dbReference type="ARBA" id="ARBA00022884"/>
    </source>
</evidence>
<dbReference type="InterPro" id="IPR014721">
    <property type="entry name" value="Ribsml_uS5_D2-typ_fold_subgr"/>
</dbReference>
<dbReference type="EMBL" id="VSSQ01000636">
    <property type="protein sequence ID" value="MPL98928.1"/>
    <property type="molecule type" value="Genomic_DNA"/>
</dbReference>
<dbReference type="SUPFAM" id="SSF54211">
    <property type="entry name" value="Ribosomal protein S5 domain 2-like"/>
    <property type="match status" value="1"/>
</dbReference>
<dbReference type="Gene3D" id="3.30.230.10">
    <property type="match status" value="1"/>
</dbReference>
<dbReference type="GO" id="GO:0042781">
    <property type="term" value="F:3'-tRNA processing endoribonuclease activity"/>
    <property type="evidence" value="ECO:0007669"/>
    <property type="project" value="TreeGrafter"/>
</dbReference>
<evidence type="ECO:0000256" key="5">
    <source>
        <dbReference type="ARBA" id="ARBA00022801"/>
    </source>
</evidence>
<dbReference type="EC" id="3.1.26.5" evidence="7"/>
<comment type="function">
    <text evidence="1">RNaseP catalyzes the removal of the 5'-leader sequence from pre-tRNA to produce the mature 5'-terminus. It can also cleave other RNA substrates such as 4.5S RNA. The protein component plays an auxiliary but essential role in vivo by binding to the 5'-leader sequence and broadening the substrate specificity of the ribozyme.</text>
</comment>
<organism evidence="7">
    <name type="scientific">bioreactor metagenome</name>
    <dbReference type="NCBI Taxonomy" id="1076179"/>
    <lineage>
        <taxon>unclassified sequences</taxon>
        <taxon>metagenomes</taxon>
        <taxon>ecological metagenomes</taxon>
    </lineage>
</organism>
<comment type="caution">
    <text evidence="7">The sequence shown here is derived from an EMBL/GenBank/DDBJ whole genome shotgun (WGS) entry which is preliminary data.</text>
</comment>
<evidence type="ECO:0000313" key="7">
    <source>
        <dbReference type="EMBL" id="MPL98928.1"/>
    </source>
</evidence>
<protein>
    <submittedName>
        <fullName evidence="7">Ribonuclease P protein component</fullName>
        <ecNumber evidence="7">3.1.26.5</ecNumber>
    </submittedName>
</protein>
<dbReference type="GO" id="GO:0004526">
    <property type="term" value="F:ribonuclease P activity"/>
    <property type="evidence" value="ECO:0007669"/>
    <property type="project" value="UniProtKB-EC"/>
</dbReference>
<dbReference type="InterPro" id="IPR020539">
    <property type="entry name" value="RNase_P_CS"/>
</dbReference>
<evidence type="ECO:0000256" key="2">
    <source>
        <dbReference type="ARBA" id="ARBA00022694"/>
    </source>
</evidence>
<sequence>MNIKNTFPKKEKLCGEIRIGRLFAEGEAFIAYPLRVVYKFSEEREDSGVKILISVPKKKIKKAVHRNRIKRQIREAYRLNKAVLLESCLNNGKSLQIAVTYLSEKLPEYEVIEDKIKLTLTRLLQLFST</sequence>
<evidence type="ECO:0000256" key="3">
    <source>
        <dbReference type="ARBA" id="ARBA00022722"/>
    </source>
</evidence>
<reference evidence="7" key="1">
    <citation type="submission" date="2019-08" db="EMBL/GenBank/DDBJ databases">
        <authorList>
            <person name="Kucharzyk K."/>
            <person name="Murdoch R.W."/>
            <person name="Higgins S."/>
            <person name="Loffler F."/>
        </authorList>
    </citation>
    <scope>NUCLEOTIDE SEQUENCE</scope>
</reference>
<keyword evidence="2" id="KW-0819">tRNA processing</keyword>
<dbReference type="NCBIfam" id="TIGR00188">
    <property type="entry name" value="rnpA"/>
    <property type="match status" value="1"/>
</dbReference>
<dbReference type="HAMAP" id="MF_00227">
    <property type="entry name" value="RNase_P"/>
    <property type="match status" value="1"/>
</dbReference>
<dbReference type="PROSITE" id="PS00648">
    <property type="entry name" value="RIBONUCLEASE_P"/>
    <property type="match status" value="1"/>
</dbReference>
<keyword evidence="3" id="KW-0540">Nuclease</keyword>
<gene>
    <name evidence="7" type="primary">rnpA_14</name>
    <name evidence="7" type="ORF">SDC9_45140</name>
</gene>
<name>A0A644W5Q6_9ZZZZ</name>
<dbReference type="AlphaFoldDB" id="A0A644W5Q6"/>
<keyword evidence="4" id="KW-0255">Endonuclease</keyword>
<keyword evidence="6" id="KW-0694">RNA-binding</keyword>
<accession>A0A644W5Q6</accession>
<dbReference type="InterPro" id="IPR000100">
    <property type="entry name" value="RNase_P"/>
</dbReference>
<evidence type="ECO:0000256" key="4">
    <source>
        <dbReference type="ARBA" id="ARBA00022759"/>
    </source>
</evidence>
<proteinExistence type="inferred from homology"/>
<dbReference type="InterPro" id="IPR020568">
    <property type="entry name" value="Ribosomal_Su5_D2-typ_SF"/>
</dbReference>
<evidence type="ECO:0000256" key="1">
    <source>
        <dbReference type="ARBA" id="ARBA00002663"/>
    </source>
</evidence>
<keyword evidence="5 7" id="KW-0378">Hydrolase</keyword>